<dbReference type="EMBL" id="DYDO01000011">
    <property type="protein sequence ID" value="DBA16124.1"/>
    <property type="molecule type" value="Genomic_DNA"/>
</dbReference>
<dbReference type="InterPro" id="IPR049218">
    <property type="entry name" value="DUF5575_C"/>
</dbReference>
<evidence type="ECO:0000313" key="3">
    <source>
        <dbReference type="EMBL" id="DBA16124.1"/>
    </source>
</evidence>
<name>A0AAV2ZGP0_PYXAD</name>
<accession>A0AAV2ZGP0</accession>
<dbReference type="GO" id="GO:0008270">
    <property type="term" value="F:zinc ion binding"/>
    <property type="evidence" value="ECO:0007669"/>
    <property type="project" value="UniProtKB-KW"/>
</dbReference>
<organism evidence="3 4">
    <name type="scientific">Pyxicephalus adspersus</name>
    <name type="common">African bullfrog</name>
    <dbReference type="NCBI Taxonomy" id="30357"/>
    <lineage>
        <taxon>Eukaryota</taxon>
        <taxon>Metazoa</taxon>
        <taxon>Chordata</taxon>
        <taxon>Craniata</taxon>
        <taxon>Vertebrata</taxon>
        <taxon>Euteleostomi</taxon>
        <taxon>Amphibia</taxon>
        <taxon>Batrachia</taxon>
        <taxon>Anura</taxon>
        <taxon>Neobatrachia</taxon>
        <taxon>Ranoidea</taxon>
        <taxon>Pyxicephalidae</taxon>
        <taxon>Pyxicephalinae</taxon>
        <taxon>Pyxicephalus</taxon>
    </lineage>
</organism>
<dbReference type="Pfam" id="PF17738">
    <property type="entry name" value="DUF5575"/>
    <property type="match status" value="1"/>
</dbReference>
<dbReference type="Pfam" id="PF20783">
    <property type="entry name" value="DUF5575_N"/>
    <property type="match status" value="1"/>
</dbReference>
<dbReference type="InterPro" id="IPR048315">
    <property type="entry name" value="ZSWIM9_RNaseH-like"/>
</dbReference>
<keyword evidence="4" id="KW-1185">Reference proteome</keyword>
<keyword evidence="1" id="KW-0862">Zinc</keyword>
<reference evidence="3" key="1">
    <citation type="thesis" date="2020" institute="ProQuest LLC" country="789 East Eisenhower Parkway, Ann Arbor, MI, USA">
        <title>Comparative Genomics and Chromosome Evolution.</title>
        <authorList>
            <person name="Mudd A.B."/>
        </authorList>
    </citation>
    <scope>NUCLEOTIDE SEQUENCE</scope>
    <source>
        <strain evidence="3">1538</strain>
        <tissue evidence="3">Blood</tissue>
    </source>
</reference>
<keyword evidence="1" id="KW-0479">Metal-binding</keyword>
<proteinExistence type="predicted"/>
<dbReference type="InterPro" id="IPR007527">
    <property type="entry name" value="Znf_SWIM"/>
</dbReference>
<keyword evidence="1" id="KW-0863">Zinc-finger</keyword>
<dbReference type="PANTHER" id="PTHR47086">
    <property type="entry name" value="BTB DOMAIN-CONTAINING PROTEIN"/>
    <property type="match status" value="1"/>
</dbReference>
<dbReference type="AlphaFoldDB" id="A0AAV2ZGP0"/>
<evidence type="ECO:0000259" key="2">
    <source>
        <dbReference type="PROSITE" id="PS50966"/>
    </source>
</evidence>
<dbReference type="PANTHER" id="PTHR47086:SF7">
    <property type="match status" value="1"/>
</dbReference>
<dbReference type="InterPro" id="IPR040854">
    <property type="entry name" value="ZSWIM9"/>
</dbReference>
<dbReference type="Pfam" id="PF20784">
    <property type="entry name" value="DUF5575_C"/>
    <property type="match status" value="1"/>
</dbReference>
<gene>
    <name evidence="3" type="ORF">GDO54_003547</name>
</gene>
<dbReference type="Proteomes" id="UP001181693">
    <property type="component" value="Unassembled WGS sequence"/>
</dbReference>
<protein>
    <recommendedName>
        <fullName evidence="2">SWIM-type domain-containing protein</fullName>
    </recommendedName>
</protein>
<sequence>MDDESELQLMEFFSWEEFSTFFDDWCEKRKTLFFLRNYIALNKCKWAIETLQWEVVDALKYSSARLACKNINVSNKKEFVAPKERKEECASDEEDSKDQQGCGAYIFLKLSERKNSLVITKCQLQHNHPLCPIEFNYCFKKGNLLANCCLPIRLTNTISKQFVGSLDIKRLLSCCKTKDHGVMDILNSLDSLFSIDPCAKVKLVFFQDQVLVKTIFLVTTVMVSTCQHYPTVLFFNKVLSFNEDFDLFSFLCADENTQGKDCAYVLVRKGTANILRFASASLVQSIPDIKFKVRCVAVGVDIAEKEVVKEIFPHATVHILHSHVLHTLHSKALEMGVTDDTKLLSFFFLIAASKTPEDYNQAVKNLGLYCTDSFVKYFMDHWHTCREMWVDIWGFKFAHKDASEIVFQHKQKMADLLGSNATVAECILHLLAANSINSEQLKVEEVALHYKSVCTPDAANMIEEELSFLKNSSYNIKQTSRGFSLNDGVSEFIMDQDLVTCSCTIHTSSLLPCRHIFATRLQNGGELFDVKLLSKSHS</sequence>
<dbReference type="InterPro" id="IPR049217">
    <property type="entry name" value="DUF5575_N"/>
</dbReference>
<evidence type="ECO:0000313" key="4">
    <source>
        <dbReference type="Proteomes" id="UP001181693"/>
    </source>
</evidence>
<comment type="caution">
    <text evidence="3">The sequence shown here is derived from an EMBL/GenBank/DDBJ whole genome shotgun (WGS) entry which is preliminary data.</text>
</comment>
<feature type="domain" description="SWIM-type" evidence="2">
    <location>
        <begin position="492"/>
        <end position="524"/>
    </location>
</feature>
<dbReference type="PROSITE" id="PS50966">
    <property type="entry name" value="ZF_SWIM"/>
    <property type="match status" value="1"/>
</dbReference>
<evidence type="ECO:0000256" key="1">
    <source>
        <dbReference type="PROSITE-ProRule" id="PRU00325"/>
    </source>
</evidence>